<evidence type="ECO:0000259" key="1">
    <source>
        <dbReference type="PROSITE" id="PS50404"/>
    </source>
</evidence>
<sequence>MTTLYYMPGACSLAPHIVLEWTGAPFEIKRVRREAPELLAVNPAGAVPVLVEDDGWTLTQAGAILDYLAHKHPEADLLGGQGLRADAERHRWSSFITGDLHPAFVPIFAPARYTSDASAEAQQAVKTAAQALVRKRLELLDSHLATREWILDRRSIIDAYVFPMIRWASGVLPGGVADLRHVTALHDWLAADAGVQKALAREAA</sequence>
<dbReference type="RefSeq" id="WP_132006535.1">
    <property type="nucleotide sequence ID" value="NZ_JBHUNN010000001.1"/>
</dbReference>
<dbReference type="InterPro" id="IPR004045">
    <property type="entry name" value="Glutathione_S-Trfase_N"/>
</dbReference>
<dbReference type="InterPro" id="IPR040079">
    <property type="entry name" value="Glutathione_S-Trfase"/>
</dbReference>
<dbReference type="PANTHER" id="PTHR44051">
    <property type="entry name" value="GLUTATHIONE S-TRANSFERASE-RELATED"/>
    <property type="match status" value="1"/>
</dbReference>
<keyword evidence="4" id="KW-1185">Reference proteome</keyword>
<gene>
    <name evidence="3" type="ORF">EV666_1075</name>
</gene>
<feature type="domain" description="GST C-terminal" evidence="2">
    <location>
        <begin position="82"/>
        <end position="204"/>
    </location>
</feature>
<dbReference type="SUPFAM" id="SSF47616">
    <property type="entry name" value="GST C-terminal domain-like"/>
    <property type="match status" value="1"/>
</dbReference>
<dbReference type="PANTHER" id="PTHR44051:SF8">
    <property type="entry name" value="GLUTATHIONE S-TRANSFERASE GSTA"/>
    <property type="match status" value="1"/>
</dbReference>
<keyword evidence="3" id="KW-0808">Transferase</keyword>
<protein>
    <submittedName>
        <fullName evidence="3">Glutathione S-transferase</fullName>
    </submittedName>
</protein>
<dbReference type="GO" id="GO:0016740">
    <property type="term" value="F:transferase activity"/>
    <property type="evidence" value="ECO:0007669"/>
    <property type="project" value="UniProtKB-KW"/>
</dbReference>
<evidence type="ECO:0000313" key="3">
    <source>
        <dbReference type="EMBL" id="TCO12979.1"/>
    </source>
</evidence>
<dbReference type="CDD" id="cd03057">
    <property type="entry name" value="GST_N_Beta"/>
    <property type="match status" value="1"/>
</dbReference>
<dbReference type="InterPro" id="IPR010987">
    <property type="entry name" value="Glutathione-S-Trfase_C-like"/>
</dbReference>
<dbReference type="EMBL" id="SLWL01000007">
    <property type="protein sequence ID" value="TCO12979.1"/>
    <property type="molecule type" value="Genomic_DNA"/>
</dbReference>
<evidence type="ECO:0000313" key="4">
    <source>
        <dbReference type="Proteomes" id="UP000294881"/>
    </source>
</evidence>
<feature type="domain" description="GST N-terminal" evidence="1">
    <location>
        <begin position="1"/>
        <end position="76"/>
    </location>
</feature>
<name>A0A4R2GS12_9HYPH</name>
<dbReference type="OrthoDB" id="7583243at2"/>
<organism evidence="3 4">
    <name type="scientific">Camelimonas lactis</name>
    <dbReference type="NCBI Taxonomy" id="659006"/>
    <lineage>
        <taxon>Bacteria</taxon>
        <taxon>Pseudomonadati</taxon>
        <taxon>Pseudomonadota</taxon>
        <taxon>Alphaproteobacteria</taxon>
        <taxon>Hyphomicrobiales</taxon>
        <taxon>Chelatococcaceae</taxon>
        <taxon>Camelimonas</taxon>
    </lineage>
</organism>
<evidence type="ECO:0000259" key="2">
    <source>
        <dbReference type="PROSITE" id="PS50405"/>
    </source>
</evidence>
<dbReference type="Proteomes" id="UP000294881">
    <property type="component" value="Unassembled WGS sequence"/>
</dbReference>
<dbReference type="AlphaFoldDB" id="A0A4R2GS12"/>
<dbReference type="Gene3D" id="3.40.30.10">
    <property type="entry name" value="Glutaredoxin"/>
    <property type="match status" value="1"/>
</dbReference>
<dbReference type="InterPro" id="IPR036249">
    <property type="entry name" value="Thioredoxin-like_sf"/>
</dbReference>
<dbReference type="SFLD" id="SFLDG00358">
    <property type="entry name" value="Main_(cytGST)"/>
    <property type="match status" value="1"/>
</dbReference>
<dbReference type="SFLD" id="SFLDS00019">
    <property type="entry name" value="Glutathione_Transferase_(cytos"/>
    <property type="match status" value="1"/>
</dbReference>
<dbReference type="InterPro" id="IPR036282">
    <property type="entry name" value="Glutathione-S-Trfase_C_sf"/>
</dbReference>
<reference evidence="3 4" key="1">
    <citation type="submission" date="2019-03" db="EMBL/GenBank/DDBJ databases">
        <title>Genomic Encyclopedia of Type Strains, Phase IV (KMG-IV): sequencing the most valuable type-strain genomes for metagenomic binning, comparative biology and taxonomic classification.</title>
        <authorList>
            <person name="Goeker M."/>
        </authorList>
    </citation>
    <scope>NUCLEOTIDE SEQUENCE [LARGE SCALE GENOMIC DNA]</scope>
    <source>
        <strain evidence="3 4">DSM 22958</strain>
    </source>
</reference>
<dbReference type="Pfam" id="PF02798">
    <property type="entry name" value="GST_N"/>
    <property type="match status" value="1"/>
</dbReference>
<proteinExistence type="predicted"/>
<dbReference type="Gene3D" id="1.20.1050.10">
    <property type="match status" value="1"/>
</dbReference>
<dbReference type="SUPFAM" id="SSF52833">
    <property type="entry name" value="Thioredoxin-like"/>
    <property type="match status" value="1"/>
</dbReference>
<dbReference type="PROSITE" id="PS50405">
    <property type="entry name" value="GST_CTER"/>
    <property type="match status" value="1"/>
</dbReference>
<accession>A0A4R2GS12</accession>
<dbReference type="SFLD" id="SFLDG01150">
    <property type="entry name" value="Main.1:_Beta-like"/>
    <property type="match status" value="1"/>
</dbReference>
<dbReference type="PROSITE" id="PS50404">
    <property type="entry name" value="GST_NTER"/>
    <property type="match status" value="1"/>
</dbReference>
<dbReference type="Pfam" id="PF13410">
    <property type="entry name" value="GST_C_2"/>
    <property type="match status" value="1"/>
</dbReference>
<comment type="caution">
    <text evidence="3">The sequence shown here is derived from an EMBL/GenBank/DDBJ whole genome shotgun (WGS) entry which is preliminary data.</text>
</comment>